<sequence length="125" mass="13186">MTTQMERDTLAASKARLIREGELQRVKVAHAKAQLGMAMRPEALLHSAVDQASALAQARLGGLFSPGGLSVANLKTVLPIALTVGSFIMRRRLLKPALGVGAVVALGVTWLMRRKRGDASDAGGD</sequence>
<organism evidence="2 3">
    <name type="scientific">Rugamonas brunnea</name>
    <dbReference type="NCBI Taxonomy" id="2758569"/>
    <lineage>
        <taxon>Bacteria</taxon>
        <taxon>Pseudomonadati</taxon>
        <taxon>Pseudomonadota</taxon>
        <taxon>Betaproteobacteria</taxon>
        <taxon>Burkholderiales</taxon>
        <taxon>Oxalobacteraceae</taxon>
        <taxon>Telluria group</taxon>
        <taxon>Rugamonas</taxon>
    </lineage>
</organism>
<feature type="transmembrane region" description="Helical" evidence="1">
    <location>
        <begin position="93"/>
        <end position="112"/>
    </location>
</feature>
<accession>A0A7W2EP24</accession>
<evidence type="ECO:0000256" key="1">
    <source>
        <dbReference type="SAM" id="Phobius"/>
    </source>
</evidence>
<name>A0A7W2EP24_9BURK</name>
<keyword evidence="1" id="KW-0812">Transmembrane</keyword>
<keyword evidence="3" id="KW-1185">Reference proteome</keyword>
<gene>
    <name evidence="2" type="ORF">H3H37_03115</name>
</gene>
<keyword evidence="1" id="KW-0472">Membrane</keyword>
<proteinExistence type="predicted"/>
<dbReference type="Proteomes" id="UP000534388">
    <property type="component" value="Unassembled WGS sequence"/>
</dbReference>
<dbReference type="EMBL" id="JACEZT010000001">
    <property type="protein sequence ID" value="MBA5636039.1"/>
    <property type="molecule type" value="Genomic_DNA"/>
</dbReference>
<dbReference type="AlphaFoldDB" id="A0A7W2EP24"/>
<evidence type="ECO:0000313" key="2">
    <source>
        <dbReference type="EMBL" id="MBA5636039.1"/>
    </source>
</evidence>
<comment type="caution">
    <text evidence="2">The sequence shown here is derived from an EMBL/GenBank/DDBJ whole genome shotgun (WGS) entry which is preliminary data.</text>
</comment>
<evidence type="ECO:0000313" key="3">
    <source>
        <dbReference type="Proteomes" id="UP000534388"/>
    </source>
</evidence>
<keyword evidence="1" id="KW-1133">Transmembrane helix</keyword>
<protein>
    <submittedName>
        <fullName evidence="2">Uncharacterized protein</fullName>
    </submittedName>
</protein>
<reference evidence="2 3" key="1">
    <citation type="submission" date="2020-07" db="EMBL/GenBank/DDBJ databases">
        <title>Novel species isolated from subtropical streams in China.</title>
        <authorList>
            <person name="Lu H."/>
        </authorList>
    </citation>
    <scope>NUCLEOTIDE SEQUENCE [LARGE SCALE GENOMIC DNA]</scope>
    <source>
        <strain evidence="2 3">LX20W</strain>
    </source>
</reference>
<dbReference type="RefSeq" id="WP_182160086.1">
    <property type="nucleotide sequence ID" value="NZ_JACEZT010000001.1"/>
</dbReference>